<dbReference type="PANTHER" id="PTHR15020:SF50">
    <property type="entry name" value="UPF0659 PROTEIN YMR090W"/>
    <property type="match status" value="1"/>
</dbReference>
<sequence length="277" mass="30606">MATPTTPQLTITLLGATGRTGREVLSGLLKRDIHHLKIYVRSKQKLINLFPQLLSDTRVEICEGEVTNQETMQACLSGAKIIINTIGGYSFFPDGSLQRAAESIVMALQGLRNNARTDGRKWEKPRMLLLSSSSRNERFAAARPKLVHWLIETAFQNGYNDLKLAHKAVLVDPSLVSVLFVQPGVLIEEEATGSYISTEEVKLACSYEDLGAAFVDLALERGYDELREVGVSSELGNRAARYAPIMLRKIAAGFFAAYVPGALHITNFLEGVQRLIW</sequence>
<dbReference type="RefSeq" id="XP_064706879.1">
    <property type="nucleotide sequence ID" value="XM_064845334.1"/>
</dbReference>
<protein>
    <recommendedName>
        <fullName evidence="2">NAD(P)-binding domain-containing protein</fullName>
    </recommendedName>
</protein>
<feature type="domain" description="NAD(P)-binding" evidence="2">
    <location>
        <begin position="15"/>
        <end position="215"/>
    </location>
</feature>
<name>A0AAV9NDI9_9EURO</name>
<dbReference type="InterPro" id="IPR016040">
    <property type="entry name" value="NAD(P)-bd_dom"/>
</dbReference>
<evidence type="ECO:0000259" key="2">
    <source>
        <dbReference type="Pfam" id="PF13460"/>
    </source>
</evidence>
<dbReference type="PANTHER" id="PTHR15020">
    <property type="entry name" value="FLAVIN REDUCTASE-RELATED"/>
    <property type="match status" value="1"/>
</dbReference>
<dbReference type="SUPFAM" id="SSF51735">
    <property type="entry name" value="NAD(P)-binding Rossmann-fold domains"/>
    <property type="match status" value="1"/>
</dbReference>
<dbReference type="Gene3D" id="3.40.50.720">
    <property type="entry name" value="NAD(P)-binding Rossmann-like Domain"/>
    <property type="match status" value="1"/>
</dbReference>
<accession>A0AAV9NDI9</accession>
<organism evidence="3 4">
    <name type="scientific">Exophiala bonariae</name>
    <dbReference type="NCBI Taxonomy" id="1690606"/>
    <lineage>
        <taxon>Eukaryota</taxon>
        <taxon>Fungi</taxon>
        <taxon>Dikarya</taxon>
        <taxon>Ascomycota</taxon>
        <taxon>Pezizomycotina</taxon>
        <taxon>Eurotiomycetes</taxon>
        <taxon>Chaetothyriomycetidae</taxon>
        <taxon>Chaetothyriales</taxon>
        <taxon>Herpotrichiellaceae</taxon>
        <taxon>Exophiala</taxon>
    </lineage>
</organism>
<keyword evidence="4" id="KW-1185">Reference proteome</keyword>
<dbReference type="Pfam" id="PF13460">
    <property type="entry name" value="NAD_binding_10"/>
    <property type="match status" value="1"/>
</dbReference>
<evidence type="ECO:0000256" key="1">
    <source>
        <dbReference type="ARBA" id="ARBA00038376"/>
    </source>
</evidence>
<reference evidence="3 4" key="1">
    <citation type="submission" date="2023-08" db="EMBL/GenBank/DDBJ databases">
        <title>Black Yeasts Isolated from many extreme environments.</title>
        <authorList>
            <person name="Coleine C."/>
            <person name="Stajich J.E."/>
            <person name="Selbmann L."/>
        </authorList>
    </citation>
    <scope>NUCLEOTIDE SEQUENCE [LARGE SCALE GENOMIC DNA]</scope>
    <source>
        <strain evidence="3 4">CCFEE 5792</strain>
    </source>
</reference>
<evidence type="ECO:0000313" key="4">
    <source>
        <dbReference type="Proteomes" id="UP001358417"/>
    </source>
</evidence>
<evidence type="ECO:0000313" key="3">
    <source>
        <dbReference type="EMBL" id="KAK5053754.1"/>
    </source>
</evidence>
<dbReference type="EMBL" id="JAVRRD010000011">
    <property type="protein sequence ID" value="KAK5053754.1"/>
    <property type="molecule type" value="Genomic_DNA"/>
</dbReference>
<comment type="caution">
    <text evidence="3">The sequence shown here is derived from an EMBL/GenBank/DDBJ whole genome shotgun (WGS) entry which is preliminary data.</text>
</comment>
<proteinExistence type="inferred from homology"/>
<comment type="similarity">
    <text evidence="1">Belongs to the avfA family.</text>
</comment>
<gene>
    <name evidence="3" type="ORF">LTR84_001715</name>
</gene>
<dbReference type="InterPro" id="IPR036291">
    <property type="entry name" value="NAD(P)-bd_dom_sf"/>
</dbReference>
<dbReference type="AlphaFoldDB" id="A0AAV9NDI9"/>
<dbReference type="Proteomes" id="UP001358417">
    <property type="component" value="Unassembled WGS sequence"/>
</dbReference>
<dbReference type="GeneID" id="89969931"/>